<dbReference type="Pfam" id="PF07714">
    <property type="entry name" value="PK_Tyr_Ser-Thr"/>
    <property type="match status" value="1"/>
</dbReference>
<dbReference type="VEuPathDB" id="FungiDB:BD410DRAFT_902516"/>
<dbReference type="EMBL" id="ML170270">
    <property type="protein sequence ID" value="TDL15582.1"/>
    <property type="molecule type" value="Genomic_DNA"/>
</dbReference>
<keyword evidence="7" id="KW-1185">Reference proteome</keyword>
<dbReference type="SMART" id="SM00220">
    <property type="entry name" value="S_TKc"/>
    <property type="match status" value="1"/>
</dbReference>
<proteinExistence type="predicted"/>
<dbReference type="OrthoDB" id="122279at2759"/>
<dbReference type="PROSITE" id="PS00108">
    <property type="entry name" value="PROTEIN_KINASE_ST"/>
    <property type="match status" value="1"/>
</dbReference>
<gene>
    <name evidence="6" type="ORF">BD410DRAFT_902516</name>
</gene>
<sequence length="666" mass="75035">MSQTSNPSDVSPIGDESKWRRDVGELLESIDAGSRGECLTIAGRVKIYRRLLVYVYVQLKSFEIDPRSLSSFSDSMTMWERWDGLQSLQNHAAIRQGIWDILRARGTHIKMNKSVLSLREILVLDEIDIARDVDIILRDPKKVQELTSLCLDDPAPIINLLQILLDRNLISSDTKMLYQTLARLAKMSATYPDSLLLHRVKLTGAHPIGGGGFSDVWRGKLGEQFVALKALRIFFNDTSLDFCHEAVIWRQLRHKNILPLYGVFEGDNTFDRLCLVSPWMEGGNISDFLISHPDSNRVLLLSDVVGGLCYLHSLEPAVVHGDLKGANIFVTQSGTACLGDFGLTRFRDSNENIWPSTTGNATGTARWTAPELLISDISGKNIRANRASDVYSFGCVCLEVFTGKVPYSEIPREAVVVMAIIQKQRPQRPVGDCVGHGLDDATWDLISKCWHADPTQRPTILQVRESFRLREWKSRETHTTTDDFPGVPCASFGQYGFSEDYVSHKNLQLTRNPTMCCNPNNAVPLFRAWGPSQKEHFYTTSWLEMETAMAYLGYRSEGVAAYIFVTQEVSTVPFFRLRHPMAPDHFYCATTSERDKAVAENSYAFEGIAGYVHASQVCGSVPLFRMWREANVDHFYTTSVIERDKFVEDLGYIDEGIEAFVLPAWS</sequence>
<evidence type="ECO:0000256" key="2">
    <source>
        <dbReference type="ARBA" id="ARBA00022741"/>
    </source>
</evidence>
<keyword evidence="3 4" id="KW-0067">ATP-binding</keyword>
<dbReference type="PANTHER" id="PTHR44329">
    <property type="entry name" value="SERINE/THREONINE-PROTEIN KINASE TNNI3K-RELATED"/>
    <property type="match status" value="1"/>
</dbReference>
<accession>A0A4Y7PL87</accession>
<keyword evidence="6" id="KW-0808">Transferase</keyword>
<dbReference type="InterPro" id="IPR011009">
    <property type="entry name" value="Kinase-like_dom_sf"/>
</dbReference>
<dbReference type="SUPFAM" id="SSF56112">
    <property type="entry name" value="Protein kinase-like (PK-like)"/>
    <property type="match status" value="1"/>
</dbReference>
<keyword evidence="1" id="KW-0723">Serine/threonine-protein kinase</keyword>
<organism evidence="6 7">
    <name type="scientific">Rickenella mellea</name>
    <dbReference type="NCBI Taxonomy" id="50990"/>
    <lineage>
        <taxon>Eukaryota</taxon>
        <taxon>Fungi</taxon>
        <taxon>Dikarya</taxon>
        <taxon>Basidiomycota</taxon>
        <taxon>Agaricomycotina</taxon>
        <taxon>Agaricomycetes</taxon>
        <taxon>Hymenochaetales</taxon>
        <taxon>Rickenellaceae</taxon>
        <taxon>Rickenella</taxon>
    </lineage>
</organism>
<reference evidence="6 7" key="1">
    <citation type="submission" date="2018-06" db="EMBL/GenBank/DDBJ databases">
        <title>A transcriptomic atlas of mushroom development highlights an independent origin of complex multicellularity.</title>
        <authorList>
            <consortium name="DOE Joint Genome Institute"/>
            <person name="Krizsan K."/>
            <person name="Almasi E."/>
            <person name="Merenyi Z."/>
            <person name="Sahu N."/>
            <person name="Viragh M."/>
            <person name="Koszo T."/>
            <person name="Mondo S."/>
            <person name="Kiss B."/>
            <person name="Balint B."/>
            <person name="Kues U."/>
            <person name="Barry K."/>
            <person name="Hegedus J.C."/>
            <person name="Henrissat B."/>
            <person name="Johnson J."/>
            <person name="Lipzen A."/>
            <person name="Ohm R."/>
            <person name="Nagy I."/>
            <person name="Pangilinan J."/>
            <person name="Yan J."/>
            <person name="Xiong Y."/>
            <person name="Grigoriev I.V."/>
            <person name="Hibbett D.S."/>
            <person name="Nagy L.G."/>
        </authorList>
    </citation>
    <scope>NUCLEOTIDE SEQUENCE [LARGE SCALE GENOMIC DNA]</scope>
    <source>
        <strain evidence="6 7">SZMC22713</strain>
    </source>
</reference>
<dbReference type="InterPro" id="IPR008271">
    <property type="entry name" value="Ser/Thr_kinase_AS"/>
</dbReference>
<keyword evidence="6" id="KW-0418">Kinase</keyword>
<evidence type="ECO:0000313" key="6">
    <source>
        <dbReference type="EMBL" id="TDL15582.1"/>
    </source>
</evidence>
<dbReference type="InterPro" id="IPR051681">
    <property type="entry name" value="Ser/Thr_Kinases-Pseudokinases"/>
</dbReference>
<dbReference type="AlphaFoldDB" id="A0A4Y7PL87"/>
<dbReference type="GO" id="GO:0004674">
    <property type="term" value="F:protein serine/threonine kinase activity"/>
    <property type="evidence" value="ECO:0007669"/>
    <property type="project" value="UniProtKB-KW"/>
</dbReference>
<evidence type="ECO:0000256" key="1">
    <source>
        <dbReference type="ARBA" id="ARBA00022527"/>
    </source>
</evidence>
<dbReference type="GO" id="GO:0005524">
    <property type="term" value="F:ATP binding"/>
    <property type="evidence" value="ECO:0007669"/>
    <property type="project" value="UniProtKB-UniRule"/>
</dbReference>
<dbReference type="Pfam" id="PF18885">
    <property type="entry name" value="DUF5648"/>
    <property type="match status" value="1"/>
</dbReference>
<dbReference type="InterPro" id="IPR000719">
    <property type="entry name" value="Prot_kinase_dom"/>
</dbReference>
<dbReference type="InterPro" id="IPR001245">
    <property type="entry name" value="Ser-Thr/Tyr_kinase_cat_dom"/>
</dbReference>
<dbReference type="PROSITE" id="PS00107">
    <property type="entry name" value="PROTEIN_KINASE_ATP"/>
    <property type="match status" value="1"/>
</dbReference>
<dbReference type="InterPro" id="IPR017441">
    <property type="entry name" value="Protein_kinase_ATP_BS"/>
</dbReference>
<evidence type="ECO:0000259" key="5">
    <source>
        <dbReference type="PROSITE" id="PS50011"/>
    </source>
</evidence>
<protein>
    <submittedName>
        <fullName evidence="6">Kinase-like protein</fullName>
    </submittedName>
</protein>
<name>A0A4Y7PL87_9AGAM</name>
<feature type="binding site" evidence="4">
    <location>
        <position position="229"/>
    </location>
    <ligand>
        <name>ATP</name>
        <dbReference type="ChEBI" id="CHEBI:30616"/>
    </ligand>
</feature>
<dbReference type="InterPro" id="IPR043708">
    <property type="entry name" value="DUF5648"/>
</dbReference>
<dbReference type="Gene3D" id="1.10.510.10">
    <property type="entry name" value="Transferase(Phosphotransferase) domain 1"/>
    <property type="match status" value="1"/>
</dbReference>
<dbReference type="Proteomes" id="UP000294933">
    <property type="component" value="Unassembled WGS sequence"/>
</dbReference>
<feature type="domain" description="Protein kinase" evidence="5">
    <location>
        <begin position="202"/>
        <end position="469"/>
    </location>
</feature>
<evidence type="ECO:0000256" key="4">
    <source>
        <dbReference type="PROSITE-ProRule" id="PRU10141"/>
    </source>
</evidence>
<dbReference type="STRING" id="50990.A0A4Y7PL87"/>
<dbReference type="PROSITE" id="PS50011">
    <property type="entry name" value="PROTEIN_KINASE_DOM"/>
    <property type="match status" value="1"/>
</dbReference>
<keyword evidence="2 4" id="KW-0547">Nucleotide-binding</keyword>
<evidence type="ECO:0000313" key="7">
    <source>
        <dbReference type="Proteomes" id="UP000294933"/>
    </source>
</evidence>
<evidence type="ECO:0000256" key="3">
    <source>
        <dbReference type="ARBA" id="ARBA00022840"/>
    </source>
</evidence>